<sequence length="345" mass="34471">MKKFTKLVLVSSMAISANAMAMQAMDYAALSSTTGQDGINIGIGITKVQIDKLYVHDNDGLSASATNKVEGVSVTGVGSGGPTFSDPKEISNAAIVGGSGTAGALAIDGITITANNASLLNSHNLMDLQIDSDAGANGAFLNIAAQVSGLNIKIGEISVAASGDAATGRRGIVANSQKAILSGLTITTGQMAANIQLGSTPQGAMIKLNTTMQGGLTISDLGILDNAGGGQITLGKLSVADAPDAGSTTSSGNLTIAADVAVTDKGLKITSTQNASGTDIYVQGIALGAKPLDSDWKTTSGTSSTLLARGSSLKGSIGDVEVQGLKTWYDAGYTKQGSIITITGR</sequence>
<dbReference type="InterPro" id="IPR046158">
    <property type="entry name" value="DUF6160"/>
</dbReference>
<feature type="domain" description="DUF6160" evidence="2">
    <location>
        <begin position="1"/>
        <end position="85"/>
    </location>
</feature>
<feature type="chain" id="PRO_5046092047" evidence="1">
    <location>
        <begin position="22"/>
        <end position="345"/>
    </location>
</feature>
<keyword evidence="4" id="KW-1185">Reference proteome</keyword>
<gene>
    <name evidence="3" type="ORF">D9K81_14165</name>
</gene>
<dbReference type="EMBL" id="RCHC01000018">
    <property type="protein sequence ID" value="RLL19137.1"/>
    <property type="molecule type" value="Genomic_DNA"/>
</dbReference>
<protein>
    <submittedName>
        <fullName evidence="3">Pilus assembly protein FilA</fullName>
    </submittedName>
</protein>
<dbReference type="Proteomes" id="UP000280271">
    <property type="component" value="Unassembled WGS sequence"/>
</dbReference>
<organism evidence="3 4">
    <name type="scientific">Acinetobacter chengduensis</name>
    <dbReference type="NCBI Taxonomy" id="2420890"/>
    <lineage>
        <taxon>Bacteria</taxon>
        <taxon>Pseudomonadati</taxon>
        <taxon>Pseudomonadota</taxon>
        <taxon>Gammaproteobacteria</taxon>
        <taxon>Moraxellales</taxon>
        <taxon>Moraxellaceae</taxon>
        <taxon>Acinetobacter</taxon>
    </lineage>
</organism>
<keyword evidence="1" id="KW-0732">Signal</keyword>
<feature type="signal peptide" evidence="1">
    <location>
        <begin position="1"/>
        <end position="21"/>
    </location>
</feature>
<evidence type="ECO:0000313" key="3">
    <source>
        <dbReference type="EMBL" id="RLL19137.1"/>
    </source>
</evidence>
<evidence type="ECO:0000256" key="1">
    <source>
        <dbReference type="SAM" id="SignalP"/>
    </source>
</evidence>
<dbReference type="Pfam" id="PF19657">
    <property type="entry name" value="DUF6160"/>
    <property type="match status" value="1"/>
</dbReference>
<dbReference type="RefSeq" id="WP_121523454.1">
    <property type="nucleotide sequence ID" value="NZ_RCHC01000018.1"/>
</dbReference>
<accession>A0ABX9TTB9</accession>
<evidence type="ECO:0000259" key="2">
    <source>
        <dbReference type="Pfam" id="PF19657"/>
    </source>
</evidence>
<name>A0ABX9TTB9_9GAMM</name>
<evidence type="ECO:0000313" key="4">
    <source>
        <dbReference type="Proteomes" id="UP000280271"/>
    </source>
</evidence>
<proteinExistence type="predicted"/>
<reference evidence="3 4" key="1">
    <citation type="submission" date="2018-09" db="EMBL/GenBank/DDBJ databases">
        <title>The draft genome of Acinetobacter sp. strains.</title>
        <authorList>
            <person name="Qin J."/>
            <person name="Feng Y."/>
            <person name="Zong Z."/>
        </authorList>
    </citation>
    <scope>NUCLEOTIDE SEQUENCE [LARGE SCALE GENOMIC DNA]</scope>
    <source>
        <strain evidence="3 4">WCHAc060005</strain>
    </source>
</reference>
<comment type="caution">
    <text evidence="3">The sequence shown here is derived from an EMBL/GenBank/DDBJ whole genome shotgun (WGS) entry which is preliminary data.</text>
</comment>